<dbReference type="PRINTS" id="PR00109">
    <property type="entry name" value="TYRKINASE"/>
</dbReference>
<dbReference type="GO" id="GO:0004674">
    <property type="term" value="F:protein serine/threonine kinase activity"/>
    <property type="evidence" value="ECO:0007669"/>
    <property type="project" value="TreeGrafter"/>
</dbReference>
<dbReference type="Gene3D" id="1.10.510.10">
    <property type="entry name" value="Transferase(Phosphotransferase) domain 1"/>
    <property type="match status" value="1"/>
</dbReference>
<gene>
    <name evidence="2" type="ORF">C1645_503455</name>
</gene>
<comment type="caution">
    <text evidence="2">The sequence shown here is derived from an EMBL/GenBank/DDBJ whole genome shotgun (WGS) entry which is preliminary data.</text>
</comment>
<dbReference type="GO" id="GO:0005524">
    <property type="term" value="F:ATP binding"/>
    <property type="evidence" value="ECO:0007669"/>
    <property type="project" value="InterPro"/>
</dbReference>
<dbReference type="PROSITE" id="PS50011">
    <property type="entry name" value="PROTEIN_KINASE_DOM"/>
    <property type="match status" value="1"/>
</dbReference>
<dbReference type="PANTHER" id="PTHR44329">
    <property type="entry name" value="SERINE/THREONINE-PROTEIN KINASE TNNI3K-RELATED"/>
    <property type="match status" value="1"/>
</dbReference>
<dbReference type="EMBL" id="QKYT01000664">
    <property type="protein sequence ID" value="RIA82462.1"/>
    <property type="molecule type" value="Genomic_DNA"/>
</dbReference>
<dbReference type="InterPro" id="IPR001245">
    <property type="entry name" value="Ser-Thr/Tyr_kinase_cat_dom"/>
</dbReference>
<evidence type="ECO:0000259" key="1">
    <source>
        <dbReference type="PROSITE" id="PS50011"/>
    </source>
</evidence>
<feature type="domain" description="Protein kinase" evidence="1">
    <location>
        <begin position="1"/>
        <end position="211"/>
    </location>
</feature>
<dbReference type="Proteomes" id="UP000265703">
    <property type="component" value="Unassembled WGS sequence"/>
</dbReference>
<dbReference type="AlphaFoldDB" id="A0A397SAH3"/>
<evidence type="ECO:0000313" key="2">
    <source>
        <dbReference type="EMBL" id="RIA82462.1"/>
    </source>
</evidence>
<dbReference type="STRING" id="658196.A0A397SAH3"/>
<keyword evidence="3" id="KW-1185">Reference proteome</keyword>
<keyword evidence="2" id="KW-0808">Transferase</keyword>
<protein>
    <submittedName>
        <fullName evidence="2">Kinase-like domain-containing protein</fullName>
    </submittedName>
</protein>
<keyword evidence="2" id="KW-0418">Kinase</keyword>
<accession>A0A397SAH3</accession>
<dbReference type="InterPro" id="IPR051681">
    <property type="entry name" value="Ser/Thr_Kinases-Pseudokinases"/>
</dbReference>
<dbReference type="SUPFAM" id="SSF56112">
    <property type="entry name" value="Protein kinase-like (PK-like)"/>
    <property type="match status" value="1"/>
</dbReference>
<organism evidence="2 3">
    <name type="scientific">Glomus cerebriforme</name>
    <dbReference type="NCBI Taxonomy" id="658196"/>
    <lineage>
        <taxon>Eukaryota</taxon>
        <taxon>Fungi</taxon>
        <taxon>Fungi incertae sedis</taxon>
        <taxon>Mucoromycota</taxon>
        <taxon>Glomeromycotina</taxon>
        <taxon>Glomeromycetes</taxon>
        <taxon>Glomerales</taxon>
        <taxon>Glomeraceae</taxon>
        <taxon>Glomus</taxon>
    </lineage>
</organism>
<sequence length="254" mass="29755">MIRTIHDHPNINRFLGVTKNDIGYVMVLDYANEGDLRHYLGNKVKFDSLQWEDKIQMALDITRGLKYLHSKEIIHRDLHSKNILVNNGKLLLADFGLSKQLTEITSNSTANKRGIFEYIDPQCYKNTSYKKDKKSDVYSLGILLWEITSGRPPFRDLDRNNLYYLIGNACNREDPIEGTPLKYQQLYQECWDDDPKKRPNINKVYETLSQLNTNYTNDQHEDYLETSHRDELEKLNAQSNQSDLYIETVLIDDD</sequence>
<dbReference type="InterPro" id="IPR000719">
    <property type="entry name" value="Prot_kinase_dom"/>
</dbReference>
<name>A0A397SAH3_9GLOM</name>
<dbReference type="OrthoDB" id="6718656at2759"/>
<dbReference type="PIRSF" id="PIRSF000654">
    <property type="entry name" value="Integrin-linked_kinase"/>
    <property type="match status" value="1"/>
</dbReference>
<proteinExistence type="predicted"/>
<dbReference type="Pfam" id="PF07714">
    <property type="entry name" value="PK_Tyr_Ser-Thr"/>
    <property type="match status" value="1"/>
</dbReference>
<evidence type="ECO:0000313" key="3">
    <source>
        <dbReference type="Proteomes" id="UP000265703"/>
    </source>
</evidence>
<dbReference type="InterPro" id="IPR011009">
    <property type="entry name" value="Kinase-like_dom_sf"/>
</dbReference>
<reference evidence="2 3" key="1">
    <citation type="submission" date="2018-06" db="EMBL/GenBank/DDBJ databases">
        <title>Comparative genomics reveals the genomic features of Rhizophagus irregularis, R. cerebriforme, R. diaphanum and Gigaspora rosea, and their symbiotic lifestyle signature.</title>
        <authorList>
            <person name="Morin E."/>
            <person name="San Clemente H."/>
            <person name="Chen E.C.H."/>
            <person name="De La Providencia I."/>
            <person name="Hainaut M."/>
            <person name="Kuo A."/>
            <person name="Kohler A."/>
            <person name="Murat C."/>
            <person name="Tang N."/>
            <person name="Roy S."/>
            <person name="Loubradou J."/>
            <person name="Henrissat B."/>
            <person name="Grigoriev I.V."/>
            <person name="Corradi N."/>
            <person name="Roux C."/>
            <person name="Martin F.M."/>
        </authorList>
    </citation>
    <scope>NUCLEOTIDE SEQUENCE [LARGE SCALE GENOMIC DNA]</scope>
    <source>
        <strain evidence="2 3">DAOM 227022</strain>
    </source>
</reference>